<dbReference type="AlphaFoldDB" id="A0A1Y5EBU5"/>
<dbReference type="Proteomes" id="UP000243053">
    <property type="component" value="Unassembled WGS sequence"/>
</dbReference>
<feature type="transmembrane region" description="Helical" evidence="6">
    <location>
        <begin position="124"/>
        <end position="145"/>
    </location>
</feature>
<dbReference type="PANTHER" id="PTHR30250">
    <property type="entry name" value="PST FAMILY PREDICTED COLANIC ACID TRANSPORTER"/>
    <property type="match status" value="1"/>
</dbReference>
<dbReference type="EMBL" id="MAAF01000070">
    <property type="protein sequence ID" value="OUR79770.1"/>
    <property type="molecule type" value="Genomic_DNA"/>
</dbReference>
<evidence type="ECO:0000313" key="7">
    <source>
        <dbReference type="EMBL" id="OUR79770.1"/>
    </source>
</evidence>
<dbReference type="GO" id="GO:0005886">
    <property type="term" value="C:plasma membrane"/>
    <property type="evidence" value="ECO:0007669"/>
    <property type="project" value="UniProtKB-SubCell"/>
</dbReference>
<keyword evidence="5 6" id="KW-0472">Membrane</keyword>
<proteinExistence type="predicted"/>
<feature type="transmembrane region" description="Helical" evidence="6">
    <location>
        <begin position="331"/>
        <end position="353"/>
    </location>
</feature>
<name>A0A1Y5EBU5_COLPS</name>
<keyword evidence="2" id="KW-1003">Cell membrane</keyword>
<comment type="caution">
    <text evidence="7">The sequence shown here is derived from an EMBL/GenBank/DDBJ whole genome shotgun (WGS) entry which is preliminary data.</text>
</comment>
<keyword evidence="4 6" id="KW-1133">Transmembrane helix</keyword>
<feature type="transmembrane region" description="Helical" evidence="6">
    <location>
        <begin position="93"/>
        <end position="112"/>
    </location>
</feature>
<evidence type="ECO:0000256" key="2">
    <source>
        <dbReference type="ARBA" id="ARBA00022475"/>
    </source>
</evidence>
<feature type="transmembrane region" description="Helical" evidence="6">
    <location>
        <begin position="365"/>
        <end position="383"/>
    </location>
</feature>
<comment type="subcellular location">
    <subcellularLocation>
        <location evidence="1">Cell membrane</location>
        <topology evidence="1">Multi-pass membrane protein</topology>
    </subcellularLocation>
</comment>
<gene>
    <name evidence="7" type="ORF">A9Q75_11705</name>
</gene>
<sequence length="421" mass="47265">MLLLPLFRIQFNSVIELLSNTIWLLSAEFAAKISRIFTIIVLAAQLSPTSYGTAMLALAFHDVFGLLLRAGVGSQIINCKPHQLENFAKNGILIQWGICLTIVIAQFSSASYLSSLYDNDNITILLQVMAVIYLLYPWVSIKIFLLQRENKMRWFSIRNGLCVIIENCTIAIAALLGADILSVALGKVAFSIFWLFLFSFSPVNSYGVGCNPFIIHQMLQTSGKLFNTEFLRGIRLHADTFIAGRLLTPELFGFYTFAKNAGVGLSQSISQVYISALFPYLCKLERKGQLLIQQKKVFVISLGIGLLFVIQALLAPIYVPILFDEKWSSAIPIITILCLVALPNLIIDIVCCMQRVTEQYHRETITRLVCLFISLVTLFIFTPNEPMEFALVIFFSSLFCLIPIYLINVIKPFGNNLRTVI</sequence>
<evidence type="ECO:0000256" key="3">
    <source>
        <dbReference type="ARBA" id="ARBA00022692"/>
    </source>
</evidence>
<reference evidence="8" key="1">
    <citation type="journal article" date="2017" name="Proc. Natl. Acad. Sci. U.S.A.">
        <title>Simulation of Deepwater Horizon oil plume reveals substrate specialization within a complex community of hydrocarbon degraders.</title>
        <authorList>
            <person name="Hu P."/>
            <person name="Dubinsky E.A."/>
            <person name="Probst A.J."/>
            <person name="Wang J."/>
            <person name="Sieber C.M.K."/>
            <person name="Tom L.M."/>
            <person name="Gardinali P."/>
            <person name="Banfield J.F."/>
            <person name="Atlas R.M."/>
            <person name="Andersen G.L."/>
        </authorList>
    </citation>
    <scope>NUCLEOTIDE SEQUENCE [LARGE SCALE GENOMIC DNA]</scope>
</reference>
<feature type="transmembrane region" description="Helical" evidence="6">
    <location>
        <begin position="50"/>
        <end position="72"/>
    </location>
</feature>
<evidence type="ECO:0000313" key="8">
    <source>
        <dbReference type="Proteomes" id="UP000243053"/>
    </source>
</evidence>
<protein>
    <recommendedName>
        <fullName evidence="9">Polysaccharide biosynthesis protein</fullName>
    </recommendedName>
</protein>
<dbReference type="InterPro" id="IPR050833">
    <property type="entry name" value="Poly_Biosynth_Transport"/>
</dbReference>
<evidence type="ECO:0000256" key="5">
    <source>
        <dbReference type="ARBA" id="ARBA00023136"/>
    </source>
</evidence>
<evidence type="ECO:0008006" key="9">
    <source>
        <dbReference type="Google" id="ProtNLM"/>
    </source>
</evidence>
<feature type="transmembrane region" description="Helical" evidence="6">
    <location>
        <begin position="389"/>
        <end position="410"/>
    </location>
</feature>
<evidence type="ECO:0000256" key="4">
    <source>
        <dbReference type="ARBA" id="ARBA00022989"/>
    </source>
</evidence>
<evidence type="ECO:0000256" key="1">
    <source>
        <dbReference type="ARBA" id="ARBA00004651"/>
    </source>
</evidence>
<keyword evidence="3 6" id="KW-0812">Transmembrane</keyword>
<dbReference type="Pfam" id="PF13440">
    <property type="entry name" value="Polysacc_synt_3"/>
    <property type="match status" value="1"/>
</dbReference>
<feature type="transmembrane region" description="Helical" evidence="6">
    <location>
        <begin position="297"/>
        <end position="319"/>
    </location>
</feature>
<feature type="transmembrane region" description="Helical" evidence="6">
    <location>
        <begin position="157"/>
        <end position="176"/>
    </location>
</feature>
<evidence type="ECO:0000256" key="6">
    <source>
        <dbReference type="SAM" id="Phobius"/>
    </source>
</evidence>
<dbReference type="PANTHER" id="PTHR30250:SF11">
    <property type="entry name" value="O-ANTIGEN TRANSPORTER-RELATED"/>
    <property type="match status" value="1"/>
</dbReference>
<accession>A0A1Y5EBU5</accession>
<organism evidence="7 8">
    <name type="scientific">Colwellia psychrerythraea</name>
    <name type="common">Vibrio psychroerythus</name>
    <dbReference type="NCBI Taxonomy" id="28229"/>
    <lineage>
        <taxon>Bacteria</taxon>
        <taxon>Pseudomonadati</taxon>
        <taxon>Pseudomonadota</taxon>
        <taxon>Gammaproteobacteria</taxon>
        <taxon>Alteromonadales</taxon>
        <taxon>Colwelliaceae</taxon>
        <taxon>Colwellia</taxon>
    </lineage>
</organism>
<feature type="transmembrane region" description="Helical" evidence="6">
    <location>
        <begin position="188"/>
        <end position="208"/>
    </location>
</feature>